<evidence type="ECO:0000313" key="1">
    <source>
        <dbReference type="EMBL" id="KZM73764.1"/>
    </source>
</evidence>
<organism evidence="1 2">
    <name type="scientific">Nocardia terpenica</name>
    <dbReference type="NCBI Taxonomy" id="455432"/>
    <lineage>
        <taxon>Bacteria</taxon>
        <taxon>Bacillati</taxon>
        <taxon>Actinomycetota</taxon>
        <taxon>Actinomycetes</taxon>
        <taxon>Mycobacteriales</taxon>
        <taxon>Nocardiaceae</taxon>
        <taxon>Nocardia</taxon>
    </lineage>
</organism>
<sequence>MRNDSGLTTGLRGLHRRILRLCGGTLRRYPLSLHTLCLRGSDRPLRSSILRLYGGTLCRNTLRGYALRLCRLDLSGRGRSILRGSALGLPSGRSLRGGTLRLCGRALSRDALGLPSGRSLRGGTLRLCRPRNPVVSPLSFRKPSTLRPPSGADAPSGAIIRRAGSLAGIMPRSRARVASSGAESAVATSRCSAARSSSSWRLILRASPSW</sequence>
<accession>A0A164MXX4</accession>
<dbReference type="AlphaFoldDB" id="A0A164MXX4"/>
<name>A0A164MXX4_9NOCA</name>
<proteinExistence type="predicted"/>
<keyword evidence="2" id="KW-1185">Reference proteome</keyword>
<dbReference type="Proteomes" id="UP000076512">
    <property type="component" value="Unassembled WGS sequence"/>
</dbReference>
<protein>
    <submittedName>
        <fullName evidence="1">Uncharacterized protein</fullName>
    </submittedName>
</protein>
<gene>
    <name evidence="1" type="ORF">AWN90_34945</name>
</gene>
<comment type="caution">
    <text evidence="1">The sequence shown here is derived from an EMBL/GenBank/DDBJ whole genome shotgun (WGS) entry which is preliminary data.</text>
</comment>
<reference evidence="1 2" key="1">
    <citation type="submission" date="2016-04" db="EMBL/GenBank/DDBJ databases">
        <authorList>
            <person name="Evans L.H."/>
            <person name="Alamgir A."/>
            <person name="Owens N."/>
            <person name="Weber N.D."/>
            <person name="Virtaneva K."/>
            <person name="Barbian K."/>
            <person name="Babar A."/>
            <person name="Rosenke K."/>
        </authorList>
    </citation>
    <scope>NUCLEOTIDE SEQUENCE [LARGE SCALE GENOMIC DNA]</scope>
    <source>
        <strain evidence="1 2">IFM 0406</strain>
    </source>
</reference>
<dbReference type="EMBL" id="LWGR01000007">
    <property type="protein sequence ID" value="KZM73764.1"/>
    <property type="molecule type" value="Genomic_DNA"/>
</dbReference>
<evidence type="ECO:0000313" key="2">
    <source>
        <dbReference type="Proteomes" id="UP000076512"/>
    </source>
</evidence>